<dbReference type="NCBIfam" id="TIGR02532">
    <property type="entry name" value="IV_pilin_GFxxxE"/>
    <property type="match status" value="1"/>
</dbReference>
<proteinExistence type="inferred from homology"/>
<keyword evidence="3" id="KW-0472">Membrane</keyword>
<evidence type="ECO:0000313" key="5">
    <source>
        <dbReference type="Proteomes" id="UP000280792"/>
    </source>
</evidence>
<comment type="similarity">
    <text evidence="1">Belongs to the N-Me-Phe pilin family.</text>
</comment>
<feature type="transmembrane region" description="Helical" evidence="3">
    <location>
        <begin position="21"/>
        <end position="42"/>
    </location>
</feature>
<evidence type="ECO:0000256" key="3">
    <source>
        <dbReference type="SAM" id="Phobius"/>
    </source>
</evidence>
<dbReference type="PANTHER" id="PTHR30093:SF34">
    <property type="entry name" value="PREPILIN PEPTIDASE-DEPENDENT PROTEIN D"/>
    <property type="match status" value="1"/>
</dbReference>
<dbReference type="Pfam" id="PF00114">
    <property type="entry name" value="Pilin"/>
    <property type="match status" value="1"/>
</dbReference>
<keyword evidence="3" id="KW-0812">Transmembrane</keyword>
<evidence type="ECO:0000256" key="2">
    <source>
        <dbReference type="ARBA" id="ARBA00022481"/>
    </source>
</evidence>
<dbReference type="GO" id="GO:0009289">
    <property type="term" value="C:pilus"/>
    <property type="evidence" value="ECO:0007669"/>
    <property type="project" value="InterPro"/>
</dbReference>
<dbReference type="InterPro" id="IPR001082">
    <property type="entry name" value="Pilin"/>
</dbReference>
<accession>A0A3P3VQT8</accession>
<gene>
    <name evidence="4" type="ORF">D0544_01860</name>
</gene>
<dbReference type="InterPro" id="IPR012902">
    <property type="entry name" value="N_methyl_site"/>
</dbReference>
<dbReference type="Gene3D" id="3.30.700.10">
    <property type="entry name" value="Glycoprotein, Type 4 Pilin"/>
    <property type="match status" value="1"/>
</dbReference>
<dbReference type="Pfam" id="PF07963">
    <property type="entry name" value="N_methyl"/>
    <property type="match status" value="1"/>
</dbReference>
<dbReference type="SUPFAM" id="SSF54523">
    <property type="entry name" value="Pili subunits"/>
    <property type="match status" value="1"/>
</dbReference>
<keyword evidence="3" id="KW-1133">Transmembrane helix</keyword>
<comment type="caution">
    <text evidence="4">The sequence shown here is derived from an EMBL/GenBank/DDBJ whole genome shotgun (WGS) entry which is preliminary data.</text>
</comment>
<dbReference type="AlphaFoldDB" id="A0A3P3VQT8"/>
<evidence type="ECO:0000313" key="4">
    <source>
        <dbReference type="EMBL" id="RRJ83889.1"/>
    </source>
</evidence>
<name>A0A3P3VQT8_9GAMM</name>
<reference evidence="4 5" key="2">
    <citation type="submission" date="2018-12" db="EMBL/GenBank/DDBJ databases">
        <title>Simiduia agarivorans gen. nov., sp. nov., a marine, agarolytic bacterium isolated from shallow coastal water from Keelung, Taiwan.</title>
        <authorList>
            <person name="Shieh W.Y."/>
        </authorList>
    </citation>
    <scope>NUCLEOTIDE SEQUENCE [LARGE SCALE GENOMIC DNA]</scope>
    <source>
        <strain evidence="4 5">GTF-13</strain>
    </source>
</reference>
<organism evidence="4 5">
    <name type="scientific">Aestuariirhabdus litorea</name>
    <dbReference type="NCBI Taxonomy" id="2528527"/>
    <lineage>
        <taxon>Bacteria</taxon>
        <taxon>Pseudomonadati</taxon>
        <taxon>Pseudomonadota</taxon>
        <taxon>Gammaproteobacteria</taxon>
        <taxon>Oceanospirillales</taxon>
        <taxon>Aestuariirhabdaceae</taxon>
        <taxon>Aestuariirhabdus</taxon>
    </lineage>
</organism>
<reference evidence="4 5" key="1">
    <citation type="submission" date="2018-08" db="EMBL/GenBank/DDBJ databases">
        <authorList>
            <person name="Khan S.A."/>
        </authorList>
    </citation>
    <scope>NUCLEOTIDE SEQUENCE [LARGE SCALE GENOMIC DNA]</scope>
    <source>
        <strain evidence="4 5">GTF-13</strain>
    </source>
</reference>
<evidence type="ECO:0000256" key="1">
    <source>
        <dbReference type="ARBA" id="ARBA00005233"/>
    </source>
</evidence>
<dbReference type="EMBL" id="QWEZ01000001">
    <property type="protein sequence ID" value="RRJ83889.1"/>
    <property type="molecule type" value="Genomic_DNA"/>
</dbReference>
<keyword evidence="5" id="KW-1185">Reference proteome</keyword>
<sequence>MRPFFVRERSMDTTHQNGFTLIELMIVVAIIGILASVAIPAYQSYVARAQVSEAILLAGGVRVQVAERAQSQGVAPVMGDLNVTPSGKYVQSITIFSLSTNQIVIQAAFRTTGVNGSIASKTLAFATPDGGQLWQCGNGGALSDTYTTLDDTYLPVSCK</sequence>
<dbReference type="InterPro" id="IPR045584">
    <property type="entry name" value="Pilin-like"/>
</dbReference>
<dbReference type="Proteomes" id="UP000280792">
    <property type="component" value="Unassembled WGS sequence"/>
</dbReference>
<protein>
    <submittedName>
        <fullName evidence="4">Pilin</fullName>
    </submittedName>
</protein>
<dbReference type="PANTHER" id="PTHR30093">
    <property type="entry name" value="GENERAL SECRETION PATHWAY PROTEIN G"/>
    <property type="match status" value="1"/>
</dbReference>
<keyword evidence="2" id="KW-0488">Methylation</keyword>
<dbReference type="GO" id="GO:0007155">
    <property type="term" value="P:cell adhesion"/>
    <property type="evidence" value="ECO:0007669"/>
    <property type="project" value="InterPro"/>
</dbReference>